<protein>
    <recommendedName>
        <fullName evidence="4">Twin transmembrane helix small protein</fullName>
    </recommendedName>
</protein>
<proteinExistence type="predicted"/>
<evidence type="ECO:0008006" key="4">
    <source>
        <dbReference type="Google" id="ProtNLM"/>
    </source>
</evidence>
<keyword evidence="1" id="KW-1133">Transmembrane helix</keyword>
<gene>
    <name evidence="2" type="ORF">A2140_10030</name>
</gene>
<feature type="transmembrane region" description="Helical" evidence="1">
    <location>
        <begin position="6"/>
        <end position="25"/>
    </location>
</feature>
<dbReference type="Proteomes" id="UP000178379">
    <property type="component" value="Unassembled WGS sequence"/>
</dbReference>
<organism evidence="2 3">
    <name type="scientific">Candidatus Muproteobacteria bacterium RBG_16_62_13</name>
    <dbReference type="NCBI Taxonomy" id="1817756"/>
    <lineage>
        <taxon>Bacteria</taxon>
        <taxon>Pseudomonadati</taxon>
        <taxon>Pseudomonadota</taxon>
        <taxon>Candidatus Muproteobacteria</taxon>
    </lineage>
</organism>
<reference evidence="2 3" key="1">
    <citation type="journal article" date="2016" name="Nat. Commun.">
        <title>Thousands of microbial genomes shed light on interconnected biogeochemical processes in an aquifer system.</title>
        <authorList>
            <person name="Anantharaman K."/>
            <person name="Brown C.T."/>
            <person name="Hug L.A."/>
            <person name="Sharon I."/>
            <person name="Castelle C.J."/>
            <person name="Probst A.J."/>
            <person name="Thomas B.C."/>
            <person name="Singh A."/>
            <person name="Wilkins M.J."/>
            <person name="Karaoz U."/>
            <person name="Brodie E.L."/>
            <person name="Williams K.H."/>
            <person name="Hubbard S.S."/>
            <person name="Banfield J.F."/>
        </authorList>
    </citation>
    <scope>NUCLEOTIDE SEQUENCE [LARGE SCALE GENOMIC DNA]</scope>
</reference>
<sequence length="70" mass="7816">MIKTFVILMLVAIFASLFSALVFLFKNHGHSTRTARALTWRIGLSLTLFLLLMAGFYFGIIPPEGISAIR</sequence>
<evidence type="ECO:0000313" key="2">
    <source>
        <dbReference type="EMBL" id="OGI38534.1"/>
    </source>
</evidence>
<keyword evidence="1" id="KW-0812">Transmembrane</keyword>
<evidence type="ECO:0000256" key="1">
    <source>
        <dbReference type="SAM" id="Phobius"/>
    </source>
</evidence>
<dbReference type="AlphaFoldDB" id="A0A1F6T098"/>
<dbReference type="InterPro" id="IPR021313">
    <property type="entry name" value="DUF2909"/>
</dbReference>
<dbReference type="STRING" id="1817756.A2140_10030"/>
<comment type="caution">
    <text evidence="2">The sequence shown here is derived from an EMBL/GenBank/DDBJ whole genome shotgun (WGS) entry which is preliminary data.</text>
</comment>
<name>A0A1F6T098_9PROT</name>
<feature type="transmembrane region" description="Helical" evidence="1">
    <location>
        <begin position="37"/>
        <end position="60"/>
    </location>
</feature>
<keyword evidence="1" id="KW-0472">Membrane</keyword>
<accession>A0A1F6T098</accession>
<evidence type="ECO:0000313" key="3">
    <source>
        <dbReference type="Proteomes" id="UP000178379"/>
    </source>
</evidence>
<dbReference type="EMBL" id="MFSQ01000119">
    <property type="protein sequence ID" value="OGI38534.1"/>
    <property type="molecule type" value="Genomic_DNA"/>
</dbReference>
<dbReference type="Pfam" id="PF11137">
    <property type="entry name" value="DUF2909"/>
    <property type="match status" value="1"/>
</dbReference>
<dbReference type="NCBIfam" id="NF033233">
    <property type="entry name" value="twin_helix"/>
    <property type="match status" value="1"/>
</dbReference>